<evidence type="ECO:0000313" key="4">
    <source>
        <dbReference type="EMBL" id="HJD53449.1"/>
    </source>
</evidence>
<protein>
    <submittedName>
        <fullName evidence="4">BatD family protein</fullName>
    </submittedName>
</protein>
<dbReference type="Proteomes" id="UP000787625">
    <property type="component" value="Unassembled WGS sequence"/>
</dbReference>
<evidence type="ECO:0000313" key="5">
    <source>
        <dbReference type="Proteomes" id="UP000787625"/>
    </source>
</evidence>
<dbReference type="Pfam" id="PF13584">
    <property type="entry name" value="BatD"/>
    <property type="match status" value="3"/>
</dbReference>
<dbReference type="PANTHER" id="PTHR40940:SF2">
    <property type="entry name" value="BATD"/>
    <property type="match status" value="1"/>
</dbReference>
<feature type="region of interest" description="Disordered" evidence="1">
    <location>
        <begin position="129"/>
        <end position="150"/>
    </location>
</feature>
<proteinExistence type="predicted"/>
<evidence type="ECO:0000256" key="1">
    <source>
        <dbReference type="SAM" id="MobiDB-lite"/>
    </source>
</evidence>
<dbReference type="AlphaFoldDB" id="A0A9D2UJ91"/>
<evidence type="ECO:0000256" key="2">
    <source>
        <dbReference type="SAM" id="Phobius"/>
    </source>
</evidence>
<gene>
    <name evidence="4" type="ORF">IAA93_06985</name>
</gene>
<dbReference type="EMBL" id="DWUP01000163">
    <property type="protein sequence ID" value="HJD53449.1"/>
    <property type="molecule type" value="Genomic_DNA"/>
</dbReference>
<dbReference type="PANTHER" id="PTHR40940">
    <property type="entry name" value="PROTEIN BATD-RELATED"/>
    <property type="match status" value="1"/>
</dbReference>
<keyword evidence="3" id="KW-0732">Signal</keyword>
<dbReference type="InterPro" id="IPR025738">
    <property type="entry name" value="BatD"/>
</dbReference>
<accession>A0A9D2UJ91</accession>
<reference evidence="4" key="1">
    <citation type="journal article" date="2021" name="PeerJ">
        <title>Extensive microbial diversity within the chicken gut microbiome revealed by metagenomics and culture.</title>
        <authorList>
            <person name="Gilroy R."/>
            <person name="Ravi A."/>
            <person name="Getino M."/>
            <person name="Pursley I."/>
            <person name="Horton D.L."/>
            <person name="Alikhan N.F."/>
            <person name="Baker D."/>
            <person name="Gharbi K."/>
            <person name="Hall N."/>
            <person name="Watson M."/>
            <person name="Adriaenssens E.M."/>
            <person name="Foster-Nyarko E."/>
            <person name="Jarju S."/>
            <person name="Secka A."/>
            <person name="Antonio M."/>
            <person name="Oren A."/>
            <person name="Chaudhuri R.R."/>
            <person name="La Ragione R."/>
            <person name="Hildebrand F."/>
            <person name="Pallen M.J."/>
        </authorList>
    </citation>
    <scope>NUCLEOTIDE SEQUENCE</scope>
    <source>
        <strain evidence="4">MalCec1-1739</strain>
    </source>
</reference>
<comment type="caution">
    <text evidence="4">The sequence shown here is derived from an EMBL/GenBank/DDBJ whole genome shotgun (WGS) entry which is preliminary data.</text>
</comment>
<keyword evidence="2" id="KW-1133">Transmembrane helix</keyword>
<reference evidence="4" key="2">
    <citation type="submission" date="2021-04" db="EMBL/GenBank/DDBJ databases">
        <authorList>
            <person name="Gilroy R."/>
        </authorList>
    </citation>
    <scope>NUCLEOTIDE SEQUENCE</scope>
    <source>
        <strain evidence="4">MalCec1-1739</strain>
    </source>
</reference>
<name>A0A9D2UJ91_9BACT</name>
<sequence length="614" mass="67888">MKKSILLLFVTLLATSLYAAGKYKLTAEAPRTVVQGDQFRITFTVNTSDNVKDFRGISNIDGLNVIFGPSTSRSSSMQIVNGKSTSSSSVTFTYMVEAVKQGTFTVPAATVVVDGEKLISNSLKIEVLPPDKNSSQRGQGQSSSQSSASQSSSVSADDLFVRVTASKTNVYEQEAFLLTYKVYYAVDLHHFENAKLPDFNGFHSQEIEVSQSNNHALEHYNGRNYHTVILKQYLLFPQRSGTLEIAPARFDAVVAKIIRSNDPFDAFFGGGQSYVPIKKTLTTPALKINVKALPSPRPEGFIGAVGSFSLESSISKTDVNANDAVTYKLILSGVGNLKLVSAPSVDFPSDFDAYDPKVNENVVLKSNGMSGNRVFEYLLIPRHPGKYDIPSLTFQYFDTKSGSYKPLTTASYALNVGKSKGGSDGAASVDYTGTAKEDVKMLASDIRYIKLGRADFKPAGKFVVASLPYTLSYVIPLVIFLIIFFIDRKNLSDSLNVAKSRNKKANRVVNRRMKQVSALLKAKEHDRFYDELLRALWGYMADKLNINTSDLNRDNIREKMTEAGLSEQDIADFINLLDECEFARYAPGDKVEGMDRTYETAREVIIRIENNMRK</sequence>
<keyword evidence="2" id="KW-0812">Transmembrane</keyword>
<organism evidence="4 5">
    <name type="scientific">Candidatus Avibacteroides avistercoris</name>
    <dbReference type="NCBI Taxonomy" id="2840690"/>
    <lineage>
        <taxon>Bacteria</taxon>
        <taxon>Pseudomonadati</taxon>
        <taxon>Bacteroidota</taxon>
        <taxon>Bacteroidia</taxon>
        <taxon>Bacteroidales</taxon>
        <taxon>Bacteroidaceae</taxon>
        <taxon>Bacteroidaceae incertae sedis</taxon>
        <taxon>Candidatus Avibacteroides</taxon>
    </lineage>
</organism>
<keyword evidence="2" id="KW-0472">Membrane</keyword>
<feature type="chain" id="PRO_5039240170" evidence="3">
    <location>
        <begin position="20"/>
        <end position="614"/>
    </location>
</feature>
<feature type="signal peptide" evidence="3">
    <location>
        <begin position="1"/>
        <end position="19"/>
    </location>
</feature>
<feature type="compositionally biased region" description="Low complexity" evidence="1">
    <location>
        <begin position="135"/>
        <end position="150"/>
    </location>
</feature>
<feature type="transmembrane region" description="Helical" evidence="2">
    <location>
        <begin position="467"/>
        <end position="486"/>
    </location>
</feature>
<evidence type="ECO:0000256" key="3">
    <source>
        <dbReference type="SAM" id="SignalP"/>
    </source>
</evidence>